<sequence>MKFQNSDSTLSNPPGKQTFWTTAILFALFPMQLWGSLTYPGFIRSRTVLYPATPGFSRDVCKDEFKDFILVFNNIIPDILGFKLKQLTMASPTCQKIADFLTDRREQVSLGSIRSNTHTISTGAPQGFVLSPLLFSLYMNECTSGHPSVKLLKLADNNDKSAYRWKAEQLGFWCCQYSWKLNMLKTVDRIVD</sequence>
<evidence type="ECO:0000313" key="1">
    <source>
        <dbReference type="EMBL" id="KAI3358581.1"/>
    </source>
</evidence>
<accession>A0ACB8VSX8</accession>
<gene>
    <name evidence="1" type="ORF">L3Q82_014716</name>
</gene>
<organism evidence="1 2">
    <name type="scientific">Scortum barcoo</name>
    <name type="common">barcoo grunter</name>
    <dbReference type="NCBI Taxonomy" id="214431"/>
    <lineage>
        <taxon>Eukaryota</taxon>
        <taxon>Metazoa</taxon>
        <taxon>Chordata</taxon>
        <taxon>Craniata</taxon>
        <taxon>Vertebrata</taxon>
        <taxon>Euteleostomi</taxon>
        <taxon>Actinopterygii</taxon>
        <taxon>Neopterygii</taxon>
        <taxon>Teleostei</taxon>
        <taxon>Neoteleostei</taxon>
        <taxon>Acanthomorphata</taxon>
        <taxon>Eupercaria</taxon>
        <taxon>Centrarchiformes</taxon>
        <taxon>Terapontoidei</taxon>
        <taxon>Terapontidae</taxon>
        <taxon>Scortum</taxon>
    </lineage>
</organism>
<protein>
    <submittedName>
        <fullName evidence="1">Uncharacterized protein</fullName>
    </submittedName>
</protein>
<evidence type="ECO:0000313" key="2">
    <source>
        <dbReference type="Proteomes" id="UP000831701"/>
    </source>
</evidence>
<dbReference type="Proteomes" id="UP000831701">
    <property type="component" value="Chromosome 18"/>
</dbReference>
<comment type="caution">
    <text evidence="1">The sequence shown here is derived from an EMBL/GenBank/DDBJ whole genome shotgun (WGS) entry which is preliminary data.</text>
</comment>
<reference evidence="1" key="1">
    <citation type="submission" date="2022-04" db="EMBL/GenBank/DDBJ databases">
        <title>Jade perch genome.</title>
        <authorList>
            <person name="Chao B."/>
        </authorList>
    </citation>
    <scope>NUCLEOTIDE SEQUENCE</scope>
    <source>
        <strain evidence="1">CB-2022</strain>
    </source>
</reference>
<name>A0ACB8VSX8_9TELE</name>
<proteinExistence type="predicted"/>
<keyword evidence="2" id="KW-1185">Reference proteome</keyword>
<dbReference type="EMBL" id="CM041548">
    <property type="protein sequence ID" value="KAI3358581.1"/>
    <property type="molecule type" value="Genomic_DNA"/>
</dbReference>